<evidence type="ECO:0000313" key="4">
    <source>
        <dbReference type="Proteomes" id="UP001412067"/>
    </source>
</evidence>
<name>A0ABR2MMN8_9ASPA</name>
<organism evidence="3 4">
    <name type="scientific">Platanthera guangdongensis</name>
    <dbReference type="NCBI Taxonomy" id="2320717"/>
    <lineage>
        <taxon>Eukaryota</taxon>
        <taxon>Viridiplantae</taxon>
        <taxon>Streptophyta</taxon>
        <taxon>Embryophyta</taxon>
        <taxon>Tracheophyta</taxon>
        <taxon>Spermatophyta</taxon>
        <taxon>Magnoliopsida</taxon>
        <taxon>Liliopsida</taxon>
        <taxon>Asparagales</taxon>
        <taxon>Orchidaceae</taxon>
        <taxon>Orchidoideae</taxon>
        <taxon>Orchideae</taxon>
        <taxon>Orchidinae</taxon>
        <taxon>Platanthera</taxon>
    </lineage>
</organism>
<evidence type="ECO:0000313" key="3">
    <source>
        <dbReference type="EMBL" id="KAK8965261.1"/>
    </source>
</evidence>
<keyword evidence="1" id="KW-0539">Nucleus</keyword>
<dbReference type="EMBL" id="JBBWWR010000006">
    <property type="protein sequence ID" value="KAK8965261.1"/>
    <property type="molecule type" value="Genomic_DNA"/>
</dbReference>
<accession>A0ABR2MMN8</accession>
<keyword evidence="4" id="KW-1185">Reference proteome</keyword>
<sequence>MPCSSGRILMRTQSCKNVSLTTCWRKEKYEDTVKMTIVSSVGSVGQHSAAYGLLSTTLAVPHDPAKAAPSTHSFNSRELGRSHQRRSGEEEAGERLQGPDRRRSAIRRWSVDSRQRIFMVLATSAASGSAGRGGRGGARFLTNPSHYLHQQQQQEAPMGLAVTGLMVSMSTADPAEALSDDPSKKIRKPYTITKSRESWTEQEHDKFLEALQLYVCFLSSFSFSPSWHFPFSILIL</sequence>
<feature type="region of interest" description="Disordered" evidence="2">
    <location>
        <begin position="62"/>
        <end position="107"/>
    </location>
</feature>
<gene>
    <name evidence="3" type="primary">ASG4</name>
    <name evidence="3" type="ORF">KSP40_PGU019773</name>
</gene>
<proteinExistence type="predicted"/>
<dbReference type="Proteomes" id="UP001412067">
    <property type="component" value="Unassembled WGS sequence"/>
</dbReference>
<dbReference type="PANTHER" id="PTHR12802">
    <property type="entry name" value="SWI/SNF COMPLEX-RELATED"/>
    <property type="match status" value="1"/>
</dbReference>
<comment type="caution">
    <text evidence="3">The sequence shown here is derived from an EMBL/GenBank/DDBJ whole genome shotgun (WGS) entry which is preliminary data.</text>
</comment>
<dbReference type="PANTHER" id="PTHR12802:SF146">
    <property type="entry name" value="PROTEIN REVEILLE 3"/>
    <property type="match status" value="1"/>
</dbReference>
<evidence type="ECO:0000256" key="2">
    <source>
        <dbReference type="SAM" id="MobiDB-lite"/>
    </source>
</evidence>
<protein>
    <submittedName>
        <fullName evidence="3">Transcription factor ASG4</fullName>
    </submittedName>
</protein>
<reference evidence="3 4" key="1">
    <citation type="journal article" date="2022" name="Nat. Plants">
        <title>Genomes of leafy and leafless Platanthera orchids illuminate the evolution of mycoheterotrophy.</title>
        <authorList>
            <person name="Li M.H."/>
            <person name="Liu K.W."/>
            <person name="Li Z."/>
            <person name="Lu H.C."/>
            <person name="Ye Q.L."/>
            <person name="Zhang D."/>
            <person name="Wang J.Y."/>
            <person name="Li Y.F."/>
            <person name="Zhong Z.M."/>
            <person name="Liu X."/>
            <person name="Yu X."/>
            <person name="Liu D.K."/>
            <person name="Tu X.D."/>
            <person name="Liu B."/>
            <person name="Hao Y."/>
            <person name="Liao X.Y."/>
            <person name="Jiang Y.T."/>
            <person name="Sun W.H."/>
            <person name="Chen J."/>
            <person name="Chen Y.Q."/>
            <person name="Ai Y."/>
            <person name="Zhai J.W."/>
            <person name="Wu S.S."/>
            <person name="Zhou Z."/>
            <person name="Hsiao Y.Y."/>
            <person name="Wu W.L."/>
            <person name="Chen Y.Y."/>
            <person name="Lin Y.F."/>
            <person name="Hsu J.L."/>
            <person name="Li C.Y."/>
            <person name="Wang Z.W."/>
            <person name="Zhao X."/>
            <person name="Zhong W.Y."/>
            <person name="Ma X.K."/>
            <person name="Ma L."/>
            <person name="Huang J."/>
            <person name="Chen G.Z."/>
            <person name="Huang M.Z."/>
            <person name="Huang L."/>
            <person name="Peng D.H."/>
            <person name="Luo Y.B."/>
            <person name="Zou S.Q."/>
            <person name="Chen S.P."/>
            <person name="Lan S."/>
            <person name="Tsai W.C."/>
            <person name="Van de Peer Y."/>
            <person name="Liu Z.J."/>
        </authorList>
    </citation>
    <scope>NUCLEOTIDE SEQUENCE [LARGE SCALE GENOMIC DNA]</scope>
    <source>
        <strain evidence="3">Lor288</strain>
    </source>
</reference>
<evidence type="ECO:0000256" key="1">
    <source>
        <dbReference type="ARBA" id="ARBA00023242"/>
    </source>
</evidence>
<feature type="compositionally biased region" description="Basic and acidic residues" evidence="2">
    <location>
        <begin position="78"/>
        <end position="107"/>
    </location>
</feature>